<sequence length="64" mass="6988">MAMSAHPGRLLTPTDLASRLGVPVRTIYAWRSKGEGPTGLRVGKHLRFREGDVDTWIESKLAGA</sequence>
<dbReference type="InterPro" id="IPR010093">
    <property type="entry name" value="SinI_DNA-bd"/>
</dbReference>
<evidence type="ECO:0000313" key="2">
    <source>
        <dbReference type="EMBL" id="KGM11626.1"/>
    </source>
</evidence>
<dbReference type="Proteomes" id="UP000029839">
    <property type="component" value="Unassembled WGS sequence"/>
</dbReference>
<feature type="domain" description="Helix-turn-helix" evidence="1">
    <location>
        <begin position="10"/>
        <end position="60"/>
    </location>
</feature>
<dbReference type="RefSeq" id="WP_043604341.1">
    <property type="nucleotide sequence ID" value="NZ_AXCY01000017.1"/>
</dbReference>
<organism evidence="2 3">
    <name type="scientific">Cellulomonas carbonis T26</name>
    <dbReference type="NCBI Taxonomy" id="947969"/>
    <lineage>
        <taxon>Bacteria</taxon>
        <taxon>Bacillati</taxon>
        <taxon>Actinomycetota</taxon>
        <taxon>Actinomycetes</taxon>
        <taxon>Micrococcales</taxon>
        <taxon>Cellulomonadaceae</taxon>
        <taxon>Cellulomonas</taxon>
    </lineage>
</organism>
<proteinExistence type="predicted"/>
<evidence type="ECO:0000259" key="1">
    <source>
        <dbReference type="Pfam" id="PF12728"/>
    </source>
</evidence>
<dbReference type="InterPro" id="IPR041657">
    <property type="entry name" value="HTH_17"/>
</dbReference>
<keyword evidence="2" id="KW-0238">DNA-binding</keyword>
<dbReference type="NCBIfam" id="TIGR01764">
    <property type="entry name" value="excise"/>
    <property type="match status" value="1"/>
</dbReference>
<comment type="caution">
    <text evidence="2">The sequence shown here is derived from an EMBL/GenBank/DDBJ whole genome shotgun (WGS) entry which is preliminary data.</text>
</comment>
<dbReference type="Pfam" id="PF12728">
    <property type="entry name" value="HTH_17"/>
    <property type="match status" value="1"/>
</dbReference>
<reference evidence="2 3" key="2">
    <citation type="journal article" date="2015" name="Stand. Genomic Sci.">
        <title>Draft genome sequence of Cellulomonas carbonis T26(T) and comparative analysis of six Cellulomonas genomes.</title>
        <authorList>
            <person name="Zhuang W."/>
            <person name="Zhang S."/>
            <person name="Xia X."/>
            <person name="Wang G."/>
        </authorList>
    </citation>
    <scope>NUCLEOTIDE SEQUENCE [LARGE SCALE GENOMIC DNA]</scope>
    <source>
        <strain evidence="2 3">T26</strain>
    </source>
</reference>
<dbReference type="GO" id="GO:0003677">
    <property type="term" value="F:DNA binding"/>
    <property type="evidence" value="ECO:0007669"/>
    <property type="project" value="UniProtKB-KW"/>
</dbReference>
<dbReference type="SUPFAM" id="SSF46955">
    <property type="entry name" value="Putative DNA-binding domain"/>
    <property type="match status" value="1"/>
</dbReference>
<reference evidence="2 3" key="1">
    <citation type="submission" date="2013-08" db="EMBL/GenBank/DDBJ databases">
        <title>Genome sequencing of Cellulomonas carbonis T26.</title>
        <authorList>
            <person name="Chen F."/>
            <person name="Li Y."/>
            <person name="Wang G."/>
        </authorList>
    </citation>
    <scope>NUCLEOTIDE SEQUENCE [LARGE SCALE GENOMIC DNA]</scope>
    <source>
        <strain evidence="2 3">T26</strain>
    </source>
</reference>
<keyword evidence="3" id="KW-1185">Reference proteome</keyword>
<dbReference type="AlphaFoldDB" id="A0A0A0BUN0"/>
<dbReference type="EMBL" id="AXCY01000017">
    <property type="protein sequence ID" value="KGM11626.1"/>
    <property type="molecule type" value="Genomic_DNA"/>
</dbReference>
<evidence type="ECO:0000313" key="3">
    <source>
        <dbReference type="Proteomes" id="UP000029839"/>
    </source>
</evidence>
<protein>
    <submittedName>
        <fullName evidence="2">DNA-binding protein</fullName>
    </submittedName>
</protein>
<accession>A0A0A0BUN0</accession>
<gene>
    <name evidence="2" type="ORF">N868_08180</name>
</gene>
<name>A0A0A0BUN0_9CELL</name>
<dbReference type="InterPro" id="IPR009061">
    <property type="entry name" value="DNA-bd_dom_put_sf"/>
</dbReference>